<dbReference type="PANTHER" id="PTHR48090:SF1">
    <property type="entry name" value="PROPHAGE BACTOPRENOL GLUCOSYL TRANSFERASE HOMOLOG"/>
    <property type="match status" value="1"/>
</dbReference>
<evidence type="ECO:0000256" key="2">
    <source>
        <dbReference type="ARBA" id="ARBA00022676"/>
    </source>
</evidence>
<organism evidence="10 11">
    <name type="scientific">Burkholderia ubonensis</name>
    <dbReference type="NCBI Taxonomy" id="101571"/>
    <lineage>
        <taxon>Bacteria</taxon>
        <taxon>Pseudomonadati</taxon>
        <taxon>Pseudomonadota</taxon>
        <taxon>Betaproteobacteria</taxon>
        <taxon>Burkholderiales</taxon>
        <taxon>Burkholderiaceae</taxon>
        <taxon>Burkholderia</taxon>
        <taxon>Burkholderia cepacia complex</taxon>
    </lineage>
</organism>
<dbReference type="Proteomes" id="UP000064029">
    <property type="component" value="Unassembled WGS sequence"/>
</dbReference>
<dbReference type="Pfam" id="PF00535">
    <property type="entry name" value="Glycos_transf_2"/>
    <property type="match status" value="1"/>
</dbReference>
<dbReference type="GO" id="GO:0016757">
    <property type="term" value="F:glycosyltransferase activity"/>
    <property type="evidence" value="ECO:0007669"/>
    <property type="project" value="UniProtKB-KW"/>
</dbReference>
<evidence type="ECO:0000313" key="11">
    <source>
        <dbReference type="Proteomes" id="UP000064029"/>
    </source>
</evidence>
<evidence type="ECO:0000313" key="10">
    <source>
        <dbReference type="EMBL" id="KVG61090.1"/>
    </source>
</evidence>
<evidence type="ECO:0000256" key="8">
    <source>
        <dbReference type="SAM" id="Phobius"/>
    </source>
</evidence>
<accession>A0A103R4I6</accession>
<evidence type="ECO:0000256" key="7">
    <source>
        <dbReference type="SAM" id="MobiDB-lite"/>
    </source>
</evidence>
<keyword evidence="5 8" id="KW-1133">Transmembrane helix</keyword>
<sequence length="376" mass="41420">MSTHARKPLVSLVVPFHDEDEAIGAFFSATLPILDSIEAVRFEIVCVNDGSRDRTLDRLIAVAAGDPRVRIVDLTRRFGKEAALTAGLDEAAGAAAILLDADLQDPPALIPAMIEHWCAGAEVVAAKRTNRMCDPFMQRAAAALYYRVHNALSEVEMPENVGDFRLMDRQVIDALRALPERRRFMKGLFAWVGYRTAILEYTRAPRSGGRSKFSGWRRWNFALEGITSFSTVPLRVWTYVGLAFALLALAYGAFIVVRTLLFGNPVHGYASLISVVLFMGGIQLIGIGVIGEYLGRIYHESKQRPVYLVRRRYGADSHADAPPERHGHAHPASKLLQFPVKRTAAQRVAAARMAAPRRRPAAPATTGHAARKLSAK</sequence>
<evidence type="ECO:0000259" key="9">
    <source>
        <dbReference type="Pfam" id="PF00535"/>
    </source>
</evidence>
<proteinExistence type="predicted"/>
<evidence type="ECO:0000256" key="3">
    <source>
        <dbReference type="ARBA" id="ARBA00022679"/>
    </source>
</evidence>
<keyword evidence="3 10" id="KW-0808">Transferase</keyword>
<dbReference type="GO" id="GO:0005886">
    <property type="term" value="C:plasma membrane"/>
    <property type="evidence" value="ECO:0007669"/>
    <property type="project" value="TreeGrafter"/>
</dbReference>
<dbReference type="RefSeq" id="WP_059755734.1">
    <property type="nucleotide sequence ID" value="NZ_CP013416.1"/>
</dbReference>
<evidence type="ECO:0000256" key="1">
    <source>
        <dbReference type="ARBA" id="ARBA00004141"/>
    </source>
</evidence>
<dbReference type="EMBL" id="LOXM01000198">
    <property type="protein sequence ID" value="KVG61090.1"/>
    <property type="molecule type" value="Genomic_DNA"/>
</dbReference>
<dbReference type="Gene3D" id="3.90.550.10">
    <property type="entry name" value="Spore Coat Polysaccharide Biosynthesis Protein SpsA, Chain A"/>
    <property type="match status" value="1"/>
</dbReference>
<dbReference type="CDD" id="cd04187">
    <property type="entry name" value="DPM1_like_bac"/>
    <property type="match status" value="1"/>
</dbReference>
<feature type="transmembrane region" description="Helical" evidence="8">
    <location>
        <begin position="236"/>
        <end position="257"/>
    </location>
</feature>
<dbReference type="InterPro" id="IPR001173">
    <property type="entry name" value="Glyco_trans_2-like"/>
</dbReference>
<dbReference type="InterPro" id="IPR029044">
    <property type="entry name" value="Nucleotide-diphossugar_trans"/>
</dbReference>
<name>A0A103R4I6_9BURK</name>
<feature type="compositionally biased region" description="Basic and acidic residues" evidence="7">
    <location>
        <begin position="317"/>
        <end position="326"/>
    </location>
</feature>
<feature type="transmembrane region" description="Helical" evidence="8">
    <location>
        <begin position="269"/>
        <end position="294"/>
    </location>
</feature>
<dbReference type="SUPFAM" id="SSF53448">
    <property type="entry name" value="Nucleotide-diphospho-sugar transferases"/>
    <property type="match status" value="1"/>
</dbReference>
<feature type="domain" description="Glycosyltransferase 2-like" evidence="9">
    <location>
        <begin position="11"/>
        <end position="174"/>
    </location>
</feature>
<dbReference type="AlphaFoldDB" id="A0A103R4I6"/>
<feature type="compositionally biased region" description="Low complexity" evidence="7">
    <location>
        <begin position="342"/>
        <end position="354"/>
    </location>
</feature>
<evidence type="ECO:0000256" key="4">
    <source>
        <dbReference type="ARBA" id="ARBA00022692"/>
    </source>
</evidence>
<gene>
    <name evidence="10" type="ORF">WJ33_31950</name>
</gene>
<feature type="region of interest" description="Disordered" evidence="7">
    <location>
        <begin position="317"/>
        <end position="376"/>
    </location>
</feature>
<keyword evidence="4 8" id="KW-0812">Transmembrane</keyword>
<dbReference type="PANTHER" id="PTHR48090">
    <property type="entry name" value="UNDECAPRENYL-PHOSPHATE 4-DEOXY-4-FORMAMIDO-L-ARABINOSE TRANSFERASE-RELATED"/>
    <property type="match status" value="1"/>
</dbReference>
<dbReference type="InterPro" id="IPR050256">
    <property type="entry name" value="Glycosyltransferase_2"/>
</dbReference>
<protein>
    <submittedName>
        <fullName evidence="10">Bactoprenol glucosyl transferase</fullName>
    </submittedName>
</protein>
<dbReference type="OrthoDB" id="9811884at2"/>
<evidence type="ECO:0000256" key="5">
    <source>
        <dbReference type="ARBA" id="ARBA00022989"/>
    </source>
</evidence>
<comment type="caution">
    <text evidence="10">The sequence shown here is derived from an EMBL/GenBank/DDBJ whole genome shotgun (WGS) entry which is preliminary data.</text>
</comment>
<keyword evidence="2" id="KW-0328">Glycosyltransferase</keyword>
<evidence type="ECO:0000256" key="6">
    <source>
        <dbReference type="ARBA" id="ARBA00023136"/>
    </source>
</evidence>
<comment type="subcellular location">
    <subcellularLocation>
        <location evidence="1">Membrane</location>
        <topology evidence="1">Multi-pass membrane protein</topology>
    </subcellularLocation>
</comment>
<reference evidence="10 11" key="1">
    <citation type="submission" date="2015-11" db="EMBL/GenBank/DDBJ databases">
        <title>Expanding the genomic diversity of Burkholderia species for the development of highly accurate diagnostics.</title>
        <authorList>
            <person name="Sahl J."/>
            <person name="Keim P."/>
            <person name="Wagner D."/>
        </authorList>
    </citation>
    <scope>NUCLEOTIDE SEQUENCE [LARGE SCALE GENOMIC DNA]</scope>
    <source>
        <strain evidence="10 11">MSMB2036</strain>
    </source>
</reference>
<keyword evidence="6 8" id="KW-0472">Membrane</keyword>